<keyword evidence="3" id="KW-1185">Reference proteome</keyword>
<proteinExistence type="predicted"/>
<dbReference type="SUPFAM" id="SSF56935">
    <property type="entry name" value="Porins"/>
    <property type="match status" value="1"/>
</dbReference>
<keyword evidence="1" id="KW-0732">Signal</keyword>
<dbReference type="KEGG" id="mbah:HYN46_00475"/>
<feature type="signal peptide" evidence="1">
    <location>
        <begin position="1"/>
        <end position="25"/>
    </location>
</feature>
<dbReference type="RefSeq" id="WP_114897616.1">
    <property type="nucleotide sequence ID" value="NZ_CP031222.1"/>
</dbReference>
<organism evidence="2 3">
    <name type="scientific">Aquirhabdus parva</name>
    <dbReference type="NCBI Taxonomy" id="2283318"/>
    <lineage>
        <taxon>Bacteria</taxon>
        <taxon>Pseudomonadati</taxon>
        <taxon>Pseudomonadota</taxon>
        <taxon>Gammaproteobacteria</taxon>
        <taxon>Moraxellales</taxon>
        <taxon>Moraxellaceae</taxon>
        <taxon>Aquirhabdus</taxon>
    </lineage>
</organism>
<sequence length="407" mass="44401">MRNIFNLNGVAAVVLLSMAASSAQAGIVSTEGPDLIVRTDGGFGVKTADNQFSFNVEGRMNLDTSYSSGVLNNATNDKSRTDTYVRRGYFGVTGTAYKDWYFEAIMNGTADQGGTSNFEWNTLFVKYTGWDAANITLGRDVRPFGLEQSTSSGAISTIERAALYELTRAGDTETSQQFALGKGYKNMSWGVSLYDNGDTTTSKNTRYGYDGRFTYAPIAEKNEALHLGISLDDANIDQGKYSAKSTLGAKKSDGIVFATGNFDSDRTGLLEAAYMKGPFSVQAEYLYRDLKSADAKTVDAKVSSYYIMGTYTLTGESRVYKASAGKFANINPTSKTGAWELVGRYQHVKADQGSTKDADVYLLGLNWYANKNVKLMFNLQNITTSNVAAENRDDSGKSAAMRLQYNF</sequence>
<dbReference type="OrthoDB" id="9807854at2"/>
<dbReference type="EMBL" id="CP031222">
    <property type="protein sequence ID" value="AXI01506.1"/>
    <property type="molecule type" value="Genomic_DNA"/>
</dbReference>
<name>A0A345P2J7_9GAMM</name>
<dbReference type="InterPro" id="IPR023614">
    <property type="entry name" value="Porin_dom_sf"/>
</dbReference>
<evidence type="ECO:0000256" key="1">
    <source>
        <dbReference type="SAM" id="SignalP"/>
    </source>
</evidence>
<dbReference type="Proteomes" id="UP000253940">
    <property type="component" value="Chromosome"/>
</dbReference>
<dbReference type="Pfam" id="PF07396">
    <property type="entry name" value="Porin_O_P"/>
    <property type="match status" value="1"/>
</dbReference>
<dbReference type="AlphaFoldDB" id="A0A345P2J7"/>
<evidence type="ECO:0000313" key="2">
    <source>
        <dbReference type="EMBL" id="AXI01506.1"/>
    </source>
</evidence>
<reference evidence="2 3" key="1">
    <citation type="submission" date="2018-07" db="EMBL/GenBank/DDBJ databases">
        <title>Genome sequencing of Moraxellaceae gen. HYN0046.</title>
        <authorList>
            <person name="Kim M."/>
            <person name="Yi H."/>
        </authorList>
    </citation>
    <scope>NUCLEOTIDE SEQUENCE [LARGE SCALE GENOMIC DNA]</scope>
    <source>
        <strain evidence="2 3">HYN0046</strain>
    </source>
</reference>
<evidence type="ECO:0008006" key="4">
    <source>
        <dbReference type="Google" id="ProtNLM"/>
    </source>
</evidence>
<dbReference type="Gene3D" id="2.40.160.10">
    <property type="entry name" value="Porin"/>
    <property type="match status" value="1"/>
</dbReference>
<evidence type="ECO:0000313" key="3">
    <source>
        <dbReference type="Proteomes" id="UP000253940"/>
    </source>
</evidence>
<gene>
    <name evidence="2" type="ORF">HYN46_00475</name>
</gene>
<dbReference type="InterPro" id="IPR010870">
    <property type="entry name" value="Porin_O/P"/>
</dbReference>
<accession>A0A345P2J7</accession>
<protein>
    <recommendedName>
        <fullName evidence="4">Porin</fullName>
    </recommendedName>
</protein>
<feature type="chain" id="PRO_5016864095" description="Porin" evidence="1">
    <location>
        <begin position="26"/>
        <end position="407"/>
    </location>
</feature>